<protein>
    <recommendedName>
        <fullName evidence="6">ABC transmembrane type-1 domain-containing protein</fullName>
    </recommendedName>
</protein>
<dbReference type="GO" id="GO:0140359">
    <property type="term" value="F:ABC-type transporter activity"/>
    <property type="evidence" value="ECO:0007669"/>
    <property type="project" value="InterPro"/>
</dbReference>
<dbReference type="AlphaFoldDB" id="U2S3F4"/>
<evidence type="ECO:0000259" key="6">
    <source>
        <dbReference type="PROSITE" id="PS50929"/>
    </source>
</evidence>
<gene>
    <name evidence="7" type="ORF">HMPREF1983_00243</name>
</gene>
<dbReference type="HOGENOM" id="CLU_1717059_0_0_9"/>
<dbReference type="InterPro" id="IPR011527">
    <property type="entry name" value="ABC1_TM_dom"/>
</dbReference>
<feature type="non-terminal residue" evidence="7">
    <location>
        <position position="1"/>
    </location>
</feature>
<comment type="caution">
    <text evidence="7">The sequence shown here is derived from an EMBL/GenBank/DDBJ whole genome shotgun (WGS) entry which is preliminary data.</text>
</comment>
<sequence>INIISSLPLPYLSKIIIDDIIIPKNYKMLYKVLLIFLIIIIQMVGNYVSNYLSIKLIPKSNLYENTYTQLFKIKTGNEEPTPQSVVWLVVFAVGVAVYGVIVHSAGAAVNVGAGANLWVQVSIKFDVYEYSVRKQDERVKNVAYTLFPDLKI</sequence>
<dbReference type="EMBL" id="AWVP01000015">
    <property type="protein sequence ID" value="ERK60253.1"/>
    <property type="molecule type" value="Genomic_DNA"/>
</dbReference>
<comment type="subcellular location">
    <subcellularLocation>
        <location evidence="1">Membrane</location>
        <topology evidence="1">Multi-pass membrane protein</topology>
    </subcellularLocation>
</comment>
<name>U2S3F4_9BACL</name>
<evidence type="ECO:0000256" key="4">
    <source>
        <dbReference type="ARBA" id="ARBA00023136"/>
    </source>
</evidence>
<dbReference type="Proteomes" id="UP000016637">
    <property type="component" value="Unassembled WGS sequence"/>
</dbReference>
<keyword evidence="2 5" id="KW-0812">Transmembrane</keyword>
<evidence type="ECO:0000256" key="2">
    <source>
        <dbReference type="ARBA" id="ARBA00022692"/>
    </source>
</evidence>
<reference evidence="7 8" key="1">
    <citation type="submission" date="2013-08" db="EMBL/GenBank/DDBJ databases">
        <authorList>
            <person name="Weinstock G."/>
            <person name="Sodergren E."/>
            <person name="Wylie T."/>
            <person name="Fulton L."/>
            <person name="Fulton R."/>
            <person name="Fronick C."/>
            <person name="O'Laughlin M."/>
            <person name="Godfrey J."/>
            <person name="Miner T."/>
            <person name="Herter B."/>
            <person name="Appelbaum E."/>
            <person name="Cordes M."/>
            <person name="Lek S."/>
            <person name="Wollam A."/>
            <person name="Pepin K.H."/>
            <person name="Palsikar V.B."/>
            <person name="Mitreva M."/>
            <person name="Wilson R.K."/>
        </authorList>
    </citation>
    <scope>NUCLEOTIDE SEQUENCE [LARGE SCALE GENOMIC DNA]</scope>
    <source>
        <strain evidence="7 8">ATCC 700627</strain>
    </source>
</reference>
<feature type="transmembrane region" description="Helical" evidence="5">
    <location>
        <begin position="28"/>
        <end position="48"/>
    </location>
</feature>
<evidence type="ECO:0000313" key="7">
    <source>
        <dbReference type="EMBL" id="ERK60253.1"/>
    </source>
</evidence>
<feature type="domain" description="ABC transmembrane type-1" evidence="6">
    <location>
        <begin position="1"/>
        <end position="56"/>
    </location>
</feature>
<dbReference type="GO" id="GO:0016020">
    <property type="term" value="C:membrane"/>
    <property type="evidence" value="ECO:0007669"/>
    <property type="project" value="UniProtKB-SubCell"/>
</dbReference>
<evidence type="ECO:0000313" key="8">
    <source>
        <dbReference type="Proteomes" id="UP000016637"/>
    </source>
</evidence>
<keyword evidence="8" id="KW-1185">Reference proteome</keyword>
<evidence type="ECO:0000256" key="1">
    <source>
        <dbReference type="ARBA" id="ARBA00004141"/>
    </source>
</evidence>
<dbReference type="PROSITE" id="PS50929">
    <property type="entry name" value="ABC_TM1F"/>
    <property type="match status" value="1"/>
</dbReference>
<proteinExistence type="predicted"/>
<evidence type="ECO:0000256" key="5">
    <source>
        <dbReference type="SAM" id="Phobius"/>
    </source>
</evidence>
<organism evidence="7 8">
    <name type="scientific">Gemella bergeri ATCC 700627</name>
    <dbReference type="NCBI Taxonomy" id="1321820"/>
    <lineage>
        <taxon>Bacteria</taxon>
        <taxon>Bacillati</taxon>
        <taxon>Bacillota</taxon>
        <taxon>Bacilli</taxon>
        <taxon>Bacillales</taxon>
        <taxon>Gemellaceae</taxon>
        <taxon>Gemella</taxon>
    </lineage>
</organism>
<evidence type="ECO:0000256" key="3">
    <source>
        <dbReference type="ARBA" id="ARBA00022989"/>
    </source>
</evidence>
<dbReference type="RefSeq" id="WP_021752567.1">
    <property type="nucleotide sequence ID" value="NZ_KI271812.1"/>
</dbReference>
<keyword evidence="3 5" id="KW-1133">Transmembrane helix</keyword>
<dbReference type="GO" id="GO:0005524">
    <property type="term" value="F:ATP binding"/>
    <property type="evidence" value="ECO:0007669"/>
    <property type="project" value="InterPro"/>
</dbReference>
<dbReference type="PATRIC" id="fig|1321820.3.peg.238"/>
<keyword evidence="4 5" id="KW-0472">Membrane</keyword>
<feature type="transmembrane region" description="Helical" evidence="5">
    <location>
        <begin position="84"/>
        <end position="102"/>
    </location>
</feature>
<accession>U2S3F4</accession>
<dbReference type="eggNOG" id="ENOG5030DBB">
    <property type="taxonomic scope" value="Bacteria"/>
</dbReference>